<gene>
    <name evidence="1" type="ORF">FW780_02320</name>
</gene>
<dbReference type="Proteomes" id="UP000323082">
    <property type="component" value="Unassembled WGS sequence"/>
</dbReference>
<proteinExistence type="predicted"/>
<evidence type="ECO:0000313" key="1">
    <source>
        <dbReference type="EMBL" id="KAA2223062.1"/>
    </source>
</evidence>
<name>A0A5B2U946_9FLAO</name>
<dbReference type="RefSeq" id="WP_149832026.1">
    <property type="nucleotide sequence ID" value="NZ_VUNZ01000001.1"/>
</dbReference>
<comment type="caution">
    <text evidence="1">The sequence shown here is derived from an EMBL/GenBank/DDBJ whole genome shotgun (WGS) entry which is preliminary data.</text>
</comment>
<dbReference type="EMBL" id="VUNZ01000001">
    <property type="protein sequence ID" value="KAA2223062.1"/>
    <property type="molecule type" value="Genomic_DNA"/>
</dbReference>
<evidence type="ECO:0000313" key="2">
    <source>
        <dbReference type="Proteomes" id="UP000323082"/>
    </source>
</evidence>
<organism evidence="1 2">
    <name type="scientific">Chryseobacterium sediminis</name>
    <dbReference type="NCBI Taxonomy" id="1679494"/>
    <lineage>
        <taxon>Bacteria</taxon>
        <taxon>Pseudomonadati</taxon>
        <taxon>Bacteroidota</taxon>
        <taxon>Flavobacteriia</taxon>
        <taxon>Flavobacteriales</taxon>
        <taxon>Weeksellaceae</taxon>
        <taxon>Chryseobacterium group</taxon>
        <taxon>Chryseobacterium</taxon>
    </lineage>
</organism>
<dbReference type="AlphaFoldDB" id="A0A5B2U946"/>
<reference evidence="1 2" key="1">
    <citation type="journal article" date="2015" name="Int. J. Syst. Evol. Microbiol.">
        <title>Chryseobacterium sediminis sp. nov., isolated from a river sediment.</title>
        <authorList>
            <person name="Kampfer P."/>
            <person name="Busse H.J."/>
            <person name="McInroy J.A."/>
            <person name="Glaeser S.P."/>
        </authorList>
    </citation>
    <scope>NUCLEOTIDE SEQUENCE [LARGE SCALE GENOMIC DNA]</scope>
    <source>
        <strain evidence="1 2">IMT-174</strain>
    </source>
</reference>
<accession>A0A5B2U946</accession>
<protein>
    <submittedName>
        <fullName evidence="1">Uncharacterized protein</fullName>
    </submittedName>
</protein>
<sequence length="73" mass="8441">MTHEFTSEDWEEIKGGYKLEFEINLEDKQDKPIVQVYQYMDTDVAVLNAYPTIITHIVTVHSSGKFSGYVVIK</sequence>
<dbReference type="OrthoDB" id="1264887at2"/>